<feature type="compositionally biased region" description="Basic and acidic residues" evidence="7">
    <location>
        <begin position="82"/>
        <end position="101"/>
    </location>
</feature>
<proteinExistence type="predicted"/>
<evidence type="ECO:0000256" key="1">
    <source>
        <dbReference type="ARBA" id="ARBA00022512"/>
    </source>
</evidence>
<dbReference type="InterPro" id="IPR005877">
    <property type="entry name" value="YSIRK_signal_dom"/>
</dbReference>
<evidence type="ECO:0000256" key="3">
    <source>
        <dbReference type="ARBA" id="ARBA00022729"/>
    </source>
</evidence>
<keyword evidence="3" id="KW-0732">Signal</keyword>
<feature type="region of interest" description="Disordered" evidence="7">
    <location>
        <begin position="2149"/>
        <end position="2180"/>
    </location>
</feature>
<feature type="compositionally biased region" description="Low complexity" evidence="7">
    <location>
        <begin position="2681"/>
        <end position="2691"/>
    </location>
</feature>
<evidence type="ECO:0000259" key="8">
    <source>
        <dbReference type="PROSITE" id="PS50847"/>
    </source>
</evidence>
<dbReference type="Pfam" id="PF18877">
    <property type="entry name" value="SSSPR-51"/>
    <property type="match status" value="3"/>
</dbReference>
<feature type="coiled-coil region" evidence="6">
    <location>
        <begin position="132"/>
        <end position="182"/>
    </location>
</feature>
<dbReference type="Pfam" id="PF04650">
    <property type="entry name" value="YSIRK_signal"/>
    <property type="match status" value="1"/>
</dbReference>
<feature type="region of interest" description="Disordered" evidence="7">
    <location>
        <begin position="585"/>
        <end position="604"/>
    </location>
</feature>
<dbReference type="NCBIfam" id="TIGR04225">
    <property type="entry name" value="CshA_fibril_rpt"/>
    <property type="match status" value="12"/>
</dbReference>
<dbReference type="NCBIfam" id="TIGR04308">
    <property type="entry name" value="repeat_SSSPR51"/>
    <property type="match status" value="3"/>
</dbReference>
<accession>A0A081QBB2</accession>
<keyword evidence="2" id="KW-0964">Secreted</keyword>
<evidence type="ECO:0000256" key="2">
    <source>
        <dbReference type="ARBA" id="ARBA00022525"/>
    </source>
</evidence>
<dbReference type="PROSITE" id="PS50847">
    <property type="entry name" value="GRAM_POS_ANCHORING"/>
    <property type="match status" value="1"/>
</dbReference>
<evidence type="ECO:0000313" key="9">
    <source>
        <dbReference type="EMBL" id="KEQ40235.1"/>
    </source>
</evidence>
<feature type="region of interest" description="Disordered" evidence="7">
    <location>
        <begin position="1136"/>
        <end position="1161"/>
    </location>
</feature>
<dbReference type="InterPro" id="IPR009459">
    <property type="entry name" value="MucBP_dom"/>
</dbReference>
<dbReference type="RefSeq" id="WP_033684174.1">
    <property type="nucleotide sequence ID" value="NZ_JPFW01000008.1"/>
</dbReference>
<dbReference type="NCBIfam" id="TIGR01167">
    <property type="entry name" value="LPXTG_anchor"/>
    <property type="match status" value="1"/>
</dbReference>
<feature type="region of interest" description="Disordered" evidence="7">
    <location>
        <begin position="2623"/>
        <end position="2692"/>
    </location>
</feature>
<dbReference type="OrthoDB" id="2243937at2"/>
<keyword evidence="1" id="KW-0134">Cell wall</keyword>
<keyword evidence="4" id="KW-0677">Repeat</keyword>
<evidence type="ECO:0000256" key="4">
    <source>
        <dbReference type="ARBA" id="ARBA00022737"/>
    </source>
</evidence>
<evidence type="ECO:0000256" key="5">
    <source>
        <dbReference type="ARBA" id="ARBA00023088"/>
    </source>
</evidence>
<dbReference type="Pfam" id="PF00746">
    <property type="entry name" value="Gram_pos_anchor"/>
    <property type="match status" value="1"/>
</dbReference>
<feature type="compositionally biased region" description="Low complexity" evidence="7">
    <location>
        <begin position="2150"/>
        <end position="2166"/>
    </location>
</feature>
<dbReference type="Pfam" id="PF06458">
    <property type="entry name" value="MucBP"/>
    <property type="match status" value="2"/>
</dbReference>
<feature type="region of interest" description="Disordered" evidence="7">
    <location>
        <begin position="1499"/>
        <end position="1525"/>
    </location>
</feature>
<feature type="compositionally biased region" description="Polar residues" evidence="7">
    <location>
        <begin position="53"/>
        <end position="63"/>
    </location>
</feature>
<feature type="compositionally biased region" description="Polar residues" evidence="7">
    <location>
        <begin position="1710"/>
        <end position="1729"/>
    </location>
</feature>
<feature type="domain" description="Gram-positive cocci surface proteins LPxTG" evidence="8">
    <location>
        <begin position="2790"/>
        <end position="2823"/>
    </location>
</feature>
<dbReference type="PATRIC" id="fig|28037.97.peg.1430"/>
<keyword evidence="6" id="KW-0175">Coiled coil</keyword>
<dbReference type="NCBIfam" id="TIGR01168">
    <property type="entry name" value="YSIRK_signal"/>
    <property type="match status" value="1"/>
</dbReference>
<dbReference type="Gene3D" id="3.10.20.320">
    <property type="entry name" value="Putative peptidoglycan bound protein (lpxtg motif)"/>
    <property type="match status" value="2"/>
</dbReference>
<feature type="compositionally biased region" description="Basic and acidic residues" evidence="7">
    <location>
        <begin position="2664"/>
        <end position="2678"/>
    </location>
</feature>
<evidence type="ECO:0000256" key="6">
    <source>
        <dbReference type="SAM" id="Coils"/>
    </source>
</evidence>
<feature type="region of interest" description="Disordered" evidence="7">
    <location>
        <begin position="1710"/>
        <end position="1733"/>
    </location>
</feature>
<name>A0A081QBB2_STRMT</name>
<sequence length="2823" mass="304291">MFKLSRQEKDHRYFCGNKYEKYSIKKLKIGAASVLVGTGFLFGYNLDQVSANEQSTETTTIVTSKDGDGAQSTDKLNLTTEPKQENTPERVTETPKSESKVDVVSETSSQAIETKEVLENKSNKVDKETVNSSMLRANLADLEAQIERIRGNKKQASQIQNAEKLVAEARQYLEALDTTQKEVDTKAKQISSLTSILKSIKAEETVKESKNQDSRNGKKMEEGVSFRTDTAAGTGISADVKDATSTPAATRDGYTDRATAESLTKQITWLDFGDVANWQNVDNEGGKIYLKEGSIYKKEVISGYVINIKVKSLKPFQATEIYRKRMEAANASEEEKATFNPNATNQFFGVKSGPARITANKQDDTWSEIRNNGINTENKKTAIGSESDWSNVGVQFEISATYKGKNVRPAVIMNDSESANHGENIILTTNGSPWERVLELKKERFVGGTFTPTPYKPINNYNLRHEDYPQSGSQNNASDLLWHSREGLLTFADGRKLAPKYFTNPDQETGGLGTGVFGPVTSSGGYSLPVLMTKDATEVGLYILSSGIQTAMMGVIPIDEGDAPESYGKASHTINTVNGVTGGEVKQPYLGSTRPDMDTGTTKDWYGDDNDIDADEGVNQLLPENLKGSEGNIIKANISKSGNYTLNVQAHTGGAEKAYIRSWIDFNKNGQFDADEASEIATITTDGTVKLNFKNKRSADVETLLEAGARVRIATEESEIENPTGTAFSGEVEDFIAKITHPPKGEKKTTVGNIKETQREEIHFTAQGKNVYLEDHPNAEIDTTVQPTYIDNKTGQEVTLSSDGTYTVEGEGTYKFAISDNGKDVKVEFTPADGFVGKANGITIRRQDTNKTTTDWGTPDATTLPNVNDSLNTMDGLYIPEVTVPTSVNATPVNAESQNLQGLPQKGKPTFNVESAKEPVTASAKYPAKLVDPRTNVVTELTTVDAFEQGTTNKIGTYTIVPETGEVTFTPNKDFKGIPSPATISADVELTHDKDGNITKKTLTANYTPTIIPVVPTAEASTTSDIIGKKQVSPIKLDTEETGDDKGKTVNFNKGAQTGPNGERVELNPDTLTLLDGENEVTSVTTTDGKYELDKANKTITFTPNATFTGVAKPVSVRIKDANGTKVDTTYTPTVTDVTMEGTPKETEAPQGQTQTGTPEFTVSNPDVRITGYKLINPTTNTPVEDEEIEVPNQGTYRIDKTTGTVKFIPKAGFTGPADGINVQAVTDVGKTHEAKYTPTVNPFVIIAVSQESKNIQGVPQEGTPTFTIPEDVTSASITSRKLVDPSDNTPKDSVTVEGKGTFVIDETGKVTFTPVPSYTGEVPAIEVKATATVTNEKNETATVTQTATYQPEIVPLELGKTPATSTNLQGLEQKGTPTFTGSTVEVNGEQKEVTITPNSYTLVKDGAEVTTTPAYKKGTTEEIGTYTINPATGEVTLTPTDKTYTGEVEPAVVQATGSNNVKVQTTYTPTITPVTPTAEKSETSDVQGKVQTSPIKLDTEETGDDKGKTVNFDKGTQTGPKGERVELDPETLTLLNEAGEEVTSVTTPQGKYELDKANKTISFTPNKDFVGTATPVKVQIKDVNGTKVETTYTPTVTDVTMESVDKTSEAPQGQTQTGKPEFTISSPNVQITGYKLVDPVSKTPVDSTEIEVPEQGTYKIDKTTGQVTFIPKPGYTGTADGITVQATDENGETKDAKYTPKVTPLTVTPENKTSKNIQGLPQEGTPTFTIPEGVPNASITSRKLVDPSDNTPKDSVTVEGKGTFVIDETGKVTFTPVPSYTGEVPAIEVEATVTVTNEKNEPATITSKATYTPEIVPVKPTAESSTTSDVQGKVQTSSIVLDTEETGDDKGKTVNFNKGIEQGPKGERTELNPDTLTLLNEAGEEVTSVTTPQGKYELDKANKTITFTPNKDFVGTATPVKVQIKDVNGTKVETTYTPTVIEVTPIGKDSATTGPQGIAQTSPIVFNQKDESDNTTVNFETGHERVELKQDTLTLVNGNGEKVTTITVPAVGTYELKDGAITFTPVKTFTGTAEGVTVQVEDENGKVVTKKYVPTVTPVTPEGTPAETTGIQGATQEGTPTFKPGNPNVPIDETVAPTLEGANPEGKVVVPGEGTYTVDKDGKVTFTPEPQFTGTAKGVTVKRVDKNGTPVTANYTPTVTPVVPTGENSETEGPKAQPQTSTIVFDKKDNDTTTVNFDKGHDSVPLDSTTTTLVGKDGLPTTEVKVSGEGTYTLANNVITFTPESDFAGKSTGVSVQVKDANGTVVTKTYTPTVRPVTTFVDASGNSITVDKNNTPVVPEEDGKQPNKDIYGYKFVRTETDNKGNTKHVYELAKGQSVKVTYETTTGEGLKDPATVQPKDTLVGTDYDASTETIKLERIEKDGKVYLLKERKADSASENGKVSDKEQTITYVYEEVKEPAPKQNYGSVVVVYTDKFGRPISGITETGKEVGNTVLDTSNAPLNTKYDTTDNRPQTITTKDGKVYTLKKVTKNSDAEQSGVKGRTSVVTYVYEILNNTEEFPEAHIGVVLVNYQDEEGNPISGKTPEGKAITNVVVDTDATLVDTEYDTTDNKPSVIIAENGDVYELVKASDTSVEKGKVVEGATIVDYVYRKVETKFVDENGNELKSPEKGRKDKSDISGYEFKETKKDEKGNRVHVYQKVSTPREENESKVNKPSEKVTSSNPSTSTPSIDSVLTTFVDENGNVIIREENGSHPGREIEGYELIGVKRDSRGNVRNVYRKIQSQKPVQPVEPATPAMPEQPAKSEVPATPAQPVQPTEVKEAEGKRELPNTGTEDNARLAALGLLGVLSGFGLVARKKKED</sequence>
<gene>
    <name evidence="9" type="ORF">SK642_1493</name>
</gene>
<dbReference type="Proteomes" id="UP000028030">
    <property type="component" value="Unassembled WGS sequence"/>
</dbReference>
<dbReference type="InterPro" id="IPR027579">
    <property type="entry name" value="SSSPR51_Rpt"/>
</dbReference>
<organism evidence="9">
    <name type="scientific">Streptococcus mitis</name>
    <dbReference type="NCBI Taxonomy" id="28037"/>
    <lineage>
        <taxon>Bacteria</taxon>
        <taxon>Bacillati</taxon>
        <taxon>Bacillota</taxon>
        <taxon>Bacilli</taxon>
        <taxon>Lactobacillales</taxon>
        <taxon>Streptococcaceae</taxon>
        <taxon>Streptococcus</taxon>
        <taxon>Streptococcus mitis group</taxon>
    </lineage>
</organism>
<dbReference type="Pfam" id="PF20009">
    <property type="entry name" value="GEVED"/>
    <property type="match status" value="1"/>
</dbReference>
<protein>
    <submittedName>
        <fullName evidence="9">LPXTG-motif cell wall anchor domain protein</fullName>
    </submittedName>
</protein>
<evidence type="ECO:0000256" key="7">
    <source>
        <dbReference type="SAM" id="MobiDB-lite"/>
    </source>
</evidence>
<feature type="compositionally biased region" description="Basic and acidic residues" evidence="7">
    <location>
        <begin position="2627"/>
        <end position="2654"/>
    </location>
</feature>
<comment type="caution">
    <text evidence="9">The sequence shown here is derived from an EMBL/GenBank/DDBJ whole genome shotgun (WGS) entry which is preliminary data.</text>
</comment>
<feature type="compositionally biased region" description="Polar residues" evidence="7">
    <location>
        <begin position="1150"/>
        <end position="1161"/>
    </location>
</feature>
<feature type="compositionally biased region" description="Polar residues" evidence="7">
    <location>
        <begin position="70"/>
        <end position="81"/>
    </location>
</feature>
<dbReference type="InterPro" id="IPR045474">
    <property type="entry name" value="GEVED"/>
</dbReference>
<reference evidence="9" key="1">
    <citation type="submission" date="2014-05" db="EMBL/GenBank/DDBJ databases">
        <authorList>
            <person name="Daugherty S.C."/>
            <person name="Tallon L.J."/>
            <person name="Sadzewicz L."/>
            <person name="Kilian M."/>
            <person name="Tettelin H."/>
        </authorList>
    </citation>
    <scope>NUCLEOTIDE SEQUENCE [LARGE SCALE GENOMIC DNA]</scope>
    <source>
        <strain evidence="9">SK642</strain>
    </source>
</reference>
<dbReference type="InterPro" id="IPR026395">
    <property type="entry name" value="CshA_fibril"/>
</dbReference>
<feature type="region of interest" description="Disordered" evidence="7">
    <location>
        <begin position="1473"/>
        <end position="1492"/>
    </location>
</feature>
<feature type="region of interest" description="Disordered" evidence="7">
    <location>
        <begin position="53"/>
        <end position="101"/>
    </location>
</feature>
<dbReference type="EMBL" id="JPFW01000008">
    <property type="protein sequence ID" value="KEQ40235.1"/>
    <property type="molecule type" value="Genomic_DNA"/>
</dbReference>
<dbReference type="Pfam" id="PF19076">
    <property type="entry name" value="CshA_repeat"/>
    <property type="match status" value="13"/>
</dbReference>
<feature type="region of interest" description="Disordered" evidence="7">
    <location>
        <begin position="2742"/>
        <end position="2796"/>
    </location>
</feature>
<feature type="region of interest" description="Disordered" evidence="7">
    <location>
        <begin position="204"/>
        <end position="223"/>
    </location>
</feature>
<keyword evidence="5" id="KW-0572">Peptidoglycan-anchor</keyword>
<feature type="compositionally biased region" description="Basic and acidic residues" evidence="7">
    <location>
        <begin position="2780"/>
        <end position="2790"/>
    </location>
</feature>
<feature type="region of interest" description="Disordered" evidence="7">
    <location>
        <begin position="1846"/>
        <end position="1872"/>
    </location>
</feature>
<dbReference type="InterPro" id="IPR019931">
    <property type="entry name" value="LPXTG_anchor"/>
</dbReference>